<comment type="caution">
    <text evidence="13">Lacks conserved residue(s) required for the propagation of feature annotation.</text>
</comment>
<keyword evidence="12 13" id="KW-0456">Lyase</keyword>
<feature type="transmembrane region" description="Helical" evidence="13">
    <location>
        <begin position="154"/>
        <end position="176"/>
    </location>
</feature>
<keyword evidence="10 13" id="KW-0472">Membrane</keyword>
<keyword evidence="9 13" id="KW-0443">Lipid metabolism</keyword>
<comment type="catalytic activity">
    <reaction evidence="13">
        <text>a very-long-chain (3R)-3-hydroxyacyl-CoA = a very-long-chain (2E)-enoyl-CoA + H2O</text>
        <dbReference type="Rhea" id="RHEA:45812"/>
        <dbReference type="ChEBI" id="CHEBI:15377"/>
        <dbReference type="ChEBI" id="CHEBI:83728"/>
        <dbReference type="ChEBI" id="CHEBI:85440"/>
        <dbReference type="EC" id="4.2.1.134"/>
    </reaction>
</comment>
<comment type="caution">
    <text evidence="14">The sequence shown here is derived from an EMBL/GenBank/DDBJ whole genome shotgun (WGS) entry which is preliminary data.</text>
</comment>
<dbReference type="GO" id="GO:0042761">
    <property type="term" value="P:very long-chain fatty acid biosynthetic process"/>
    <property type="evidence" value="ECO:0007669"/>
    <property type="project" value="TreeGrafter"/>
</dbReference>
<keyword evidence="11 13" id="KW-0275">Fatty acid biosynthesis</keyword>
<feature type="transmembrane region" description="Helical" evidence="13">
    <location>
        <begin position="188"/>
        <end position="208"/>
    </location>
</feature>
<evidence type="ECO:0000313" key="14">
    <source>
        <dbReference type="EMBL" id="KAK0384691.1"/>
    </source>
</evidence>
<evidence type="ECO:0000256" key="10">
    <source>
        <dbReference type="ARBA" id="ARBA00023136"/>
    </source>
</evidence>
<dbReference type="GO" id="GO:0102158">
    <property type="term" value="F:very-long-chain (3R)-3-hydroxyacyl-CoA dehydratase activity"/>
    <property type="evidence" value="ECO:0007669"/>
    <property type="project" value="UniProtKB-EC"/>
</dbReference>
<dbReference type="InterPro" id="IPR007482">
    <property type="entry name" value="Tyr_Pase-like_PTPLA"/>
</dbReference>
<keyword evidence="13" id="KW-0256">Endoplasmic reticulum</keyword>
<evidence type="ECO:0000256" key="4">
    <source>
        <dbReference type="ARBA" id="ARBA00013122"/>
    </source>
</evidence>
<dbReference type="GO" id="GO:0030497">
    <property type="term" value="P:fatty acid elongation"/>
    <property type="evidence" value="ECO:0007669"/>
    <property type="project" value="TreeGrafter"/>
</dbReference>
<evidence type="ECO:0000256" key="2">
    <source>
        <dbReference type="ARBA" id="ARBA00005194"/>
    </source>
</evidence>
<feature type="transmembrane region" description="Helical" evidence="13">
    <location>
        <begin position="120"/>
        <end position="142"/>
    </location>
</feature>
<dbReference type="Pfam" id="PF04387">
    <property type="entry name" value="PTPLA"/>
    <property type="match status" value="1"/>
</dbReference>
<dbReference type="GO" id="GO:0005789">
    <property type="term" value="C:endoplasmic reticulum membrane"/>
    <property type="evidence" value="ECO:0007669"/>
    <property type="project" value="UniProtKB-SubCell"/>
</dbReference>
<protein>
    <recommendedName>
        <fullName evidence="4 13">Very-long-chain (3R)-3-hydroxyacyl-CoA dehydratase</fullName>
        <ecNumber evidence="4 13">4.2.1.134</ecNumber>
    </recommendedName>
</protein>
<comment type="function">
    <text evidence="13">Catalyzes the third of the four reactions of the long-chain fatty acids elongation cycle. This endoplasmic reticulum-bound enzymatic process, allows the addition of two carbons to the chain of long- and very long-chain fatty acids/VLCFAs per cycle. This enzyme catalyzes the dehydration of the 3-hydroxyacyl-CoA intermediate into trans-2,3-enoyl-CoA, within each cycle of fatty acid elongation. Thereby, it participates to the production of VLCFAs of different chain lengths that are involved in multiple biological processes as precursors of membrane lipids and lipid mediators.</text>
</comment>
<sequence>MANLPSSWRAYYLTAYNIVQAGLWTTLFFLTLRNLSDGPILIIARLEPFARWTQTFALVDVLHAAGRLIPSGTATTFTQVGTRVIQVWAIWFAFPDAILGDRSADGNAIHGWASPSSGGIAFVALLLAWSVADAIRYTYLVCKMHHIESEILTWTRYSMFFVLYPVGISAEWWLMYRSIEPSGQVTPWLRPVFYFLLALYVPGTWYMLSHMVKQRRKVLLGQDAKRA</sequence>
<evidence type="ECO:0000256" key="7">
    <source>
        <dbReference type="ARBA" id="ARBA00022832"/>
    </source>
</evidence>
<evidence type="ECO:0000313" key="15">
    <source>
        <dbReference type="Proteomes" id="UP001175261"/>
    </source>
</evidence>
<dbReference type="PANTHER" id="PTHR11035:SF24">
    <property type="entry name" value="VERY-LONG-CHAIN (3R)-3-HYDROXYACYL-COA DEHYDRATASE"/>
    <property type="match status" value="1"/>
</dbReference>
<reference evidence="14" key="1">
    <citation type="submission" date="2022-10" db="EMBL/GenBank/DDBJ databases">
        <title>Determination and structural analysis of whole genome sequence of Sarocladium strictum F4-1.</title>
        <authorList>
            <person name="Hu L."/>
            <person name="Jiang Y."/>
        </authorList>
    </citation>
    <scope>NUCLEOTIDE SEQUENCE</scope>
    <source>
        <strain evidence="14">F4-1</strain>
    </source>
</reference>
<dbReference type="EC" id="4.2.1.134" evidence="4 13"/>
<dbReference type="Proteomes" id="UP001175261">
    <property type="component" value="Unassembled WGS sequence"/>
</dbReference>
<evidence type="ECO:0000256" key="1">
    <source>
        <dbReference type="ARBA" id="ARBA00004141"/>
    </source>
</evidence>
<evidence type="ECO:0000256" key="12">
    <source>
        <dbReference type="ARBA" id="ARBA00023239"/>
    </source>
</evidence>
<evidence type="ECO:0000256" key="9">
    <source>
        <dbReference type="ARBA" id="ARBA00023098"/>
    </source>
</evidence>
<proteinExistence type="inferred from homology"/>
<keyword evidence="8 13" id="KW-1133">Transmembrane helix</keyword>
<organism evidence="14 15">
    <name type="scientific">Sarocladium strictum</name>
    <name type="common">Black bundle disease fungus</name>
    <name type="synonym">Acremonium strictum</name>
    <dbReference type="NCBI Taxonomy" id="5046"/>
    <lineage>
        <taxon>Eukaryota</taxon>
        <taxon>Fungi</taxon>
        <taxon>Dikarya</taxon>
        <taxon>Ascomycota</taxon>
        <taxon>Pezizomycotina</taxon>
        <taxon>Sordariomycetes</taxon>
        <taxon>Hypocreomycetidae</taxon>
        <taxon>Hypocreales</taxon>
        <taxon>Sarocladiaceae</taxon>
        <taxon>Sarocladium</taxon>
    </lineage>
</organism>
<keyword evidence="7 13" id="KW-0276">Fatty acid metabolism</keyword>
<comment type="similarity">
    <text evidence="3 13">Belongs to the very long-chain fatty acids dehydratase HACD family.</text>
</comment>
<evidence type="ECO:0000256" key="5">
    <source>
        <dbReference type="ARBA" id="ARBA00022516"/>
    </source>
</evidence>
<keyword evidence="5 13" id="KW-0444">Lipid biosynthesis</keyword>
<evidence type="ECO:0000256" key="3">
    <source>
        <dbReference type="ARBA" id="ARBA00007811"/>
    </source>
</evidence>
<evidence type="ECO:0000256" key="11">
    <source>
        <dbReference type="ARBA" id="ARBA00023160"/>
    </source>
</evidence>
<keyword evidence="6 13" id="KW-0812">Transmembrane</keyword>
<evidence type="ECO:0000256" key="8">
    <source>
        <dbReference type="ARBA" id="ARBA00022989"/>
    </source>
</evidence>
<gene>
    <name evidence="14" type="ORF">NLU13_7169</name>
</gene>
<comment type="pathway">
    <text evidence="2 13">Lipid metabolism; fatty acid biosynthesis.</text>
</comment>
<dbReference type="AlphaFoldDB" id="A0AA39L4Y9"/>
<feature type="transmembrane region" description="Helical" evidence="13">
    <location>
        <begin position="12"/>
        <end position="32"/>
    </location>
</feature>
<comment type="subcellular location">
    <subcellularLocation>
        <location evidence="13">Endoplasmic reticulum membrane</location>
        <topology evidence="13">Multi-pass membrane protein</topology>
    </subcellularLocation>
    <subcellularLocation>
        <location evidence="1">Membrane</location>
        <topology evidence="1">Multi-pass membrane protein</topology>
    </subcellularLocation>
</comment>
<dbReference type="GO" id="GO:0030148">
    <property type="term" value="P:sphingolipid biosynthetic process"/>
    <property type="evidence" value="ECO:0007669"/>
    <property type="project" value="TreeGrafter"/>
</dbReference>
<dbReference type="PANTHER" id="PTHR11035">
    <property type="entry name" value="VERY-LONG-CHAIN (3R)-3-HYDROXYACYL-COA DEHYDRATASE"/>
    <property type="match status" value="1"/>
</dbReference>
<accession>A0AA39L4Y9</accession>
<evidence type="ECO:0000256" key="13">
    <source>
        <dbReference type="RuleBase" id="RU363109"/>
    </source>
</evidence>
<keyword evidence="15" id="KW-1185">Reference proteome</keyword>
<name>A0AA39L4Y9_SARSR</name>
<dbReference type="EMBL" id="JAPDFR010000007">
    <property type="protein sequence ID" value="KAK0384691.1"/>
    <property type="molecule type" value="Genomic_DNA"/>
</dbReference>
<evidence type="ECO:0000256" key="6">
    <source>
        <dbReference type="ARBA" id="ARBA00022692"/>
    </source>
</evidence>